<feature type="transmembrane region" description="Helical" evidence="4">
    <location>
        <begin position="45"/>
        <end position="62"/>
    </location>
</feature>
<organism evidence="6 7">
    <name type="scientific">Chitinophaga tropicalis</name>
    <dbReference type="NCBI Taxonomy" id="2683588"/>
    <lineage>
        <taxon>Bacteria</taxon>
        <taxon>Pseudomonadati</taxon>
        <taxon>Bacteroidota</taxon>
        <taxon>Chitinophagia</taxon>
        <taxon>Chitinophagales</taxon>
        <taxon>Chitinophagaceae</taxon>
        <taxon>Chitinophaga</taxon>
    </lineage>
</organism>
<keyword evidence="1 4" id="KW-0812">Transmembrane</keyword>
<feature type="transmembrane region" description="Helical" evidence="4">
    <location>
        <begin position="158"/>
        <end position="176"/>
    </location>
</feature>
<dbReference type="Pfam" id="PF07690">
    <property type="entry name" value="MFS_1"/>
    <property type="match status" value="1"/>
</dbReference>
<dbReference type="Gene3D" id="1.20.1250.20">
    <property type="entry name" value="MFS general substrate transporter like domains"/>
    <property type="match status" value="1"/>
</dbReference>
<dbReference type="InterPro" id="IPR020846">
    <property type="entry name" value="MFS_dom"/>
</dbReference>
<dbReference type="CDD" id="cd17324">
    <property type="entry name" value="MFS_NepI_like"/>
    <property type="match status" value="1"/>
</dbReference>
<feature type="transmembrane region" description="Helical" evidence="4">
    <location>
        <begin position="274"/>
        <end position="292"/>
    </location>
</feature>
<dbReference type="EMBL" id="WRXN01000010">
    <property type="protein sequence ID" value="MVT10880.1"/>
    <property type="molecule type" value="Genomic_DNA"/>
</dbReference>
<keyword evidence="2 4" id="KW-1133">Transmembrane helix</keyword>
<feature type="transmembrane region" description="Helical" evidence="4">
    <location>
        <begin position="212"/>
        <end position="233"/>
    </location>
</feature>
<reference evidence="6 7" key="1">
    <citation type="submission" date="2019-12" db="EMBL/GenBank/DDBJ databases">
        <title>Chitinophaga sp. strain ysch24 (GDMCC 1.1355), whole genome shotgun sequence.</title>
        <authorList>
            <person name="Zhang X."/>
        </authorList>
    </citation>
    <scope>NUCLEOTIDE SEQUENCE [LARGE SCALE GENOMIC DNA]</scope>
    <source>
        <strain evidence="7">ysch24</strain>
    </source>
</reference>
<keyword evidence="7" id="KW-1185">Reference proteome</keyword>
<dbReference type="SUPFAM" id="SSF103473">
    <property type="entry name" value="MFS general substrate transporter"/>
    <property type="match status" value="1"/>
</dbReference>
<sequence length="401" mass="43424">MASLTRTQIFIMAATAGICVANVYYSQPILNAIALSFHIDAGKAGIISVLSQVGYGIGLFFLTPIGDMVERKKLVLYLQIGLIFSLLLVEFASNLWILYAGSLFIGIFSVVAQVILPMAASLVKENRGKIVGQIFTGILAGILLARVFSGYITNWLGWQYVYLISVGLVLFTAILMQADFPSATERFNATYAGLLKSTIAQLGRFPLLRRTALTGMLAFGALSAFWVTLTFYLSGEPFYYSPSVIGLFGLLATAGALIAPFFGKQADKGTPSRSLLFSTGLTLFSILLLKLFPGSLTVIWVTVILLDIGVQASQVTNIAIIYSLDHKANSRINTVYMTSYFIGGALGAYVAIQCWNIGGWGWATSFMVLLSILSVVNVLTTEYKSNSSRRDSNPHALAGRE</sequence>
<feature type="transmembrane region" description="Helical" evidence="4">
    <location>
        <begin position="103"/>
        <end position="123"/>
    </location>
</feature>
<dbReference type="InterPro" id="IPR011701">
    <property type="entry name" value="MFS"/>
</dbReference>
<dbReference type="PANTHER" id="PTHR42910">
    <property type="entry name" value="TRANSPORTER SCO4007-RELATED"/>
    <property type="match status" value="1"/>
</dbReference>
<feature type="transmembrane region" description="Helical" evidence="4">
    <location>
        <begin position="358"/>
        <end position="380"/>
    </location>
</feature>
<name>A0A7K1U9B9_9BACT</name>
<feature type="transmembrane region" description="Helical" evidence="4">
    <location>
        <begin position="239"/>
        <end position="262"/>
    </location>
</feature>
<evidence type="ECO:0000259" key="5">
    <source>
        <dbReference type="PROSITE" id="PS50850"/>
    </source>
</evidence>
<evidence type="ECO:0000256" key="1">
    <source>
        <dbReference type="ARBA" id="ARBA00022692"/>
    </source>
</evidence>
<dbReference type="GO" id="GO:0022857">
    <property type="term" value="F:transmembrane transporter activity"/>
    <property type="evidence" value="ECO:0007669"/>
    <property type="project" value="InterPro"/>
</dbReference>
<dbReference type="PANTHER" id="PTHR42910:SF1">
    <property type="entry name" value="MAJOR FACILITATOR SUPERFAMILY (MFS) PROFILE DOMAIN-CONTAINING PROTEIN"/>
    <property type="match status" value="1"/>
</dbReference>
<feature type="domain" description="Major facilitator superfamily (MFS) profile" evidence="5">
    <location>
        <begin position="1"/>
        <end position="389"/>
    </location>
</feature>
<dbReference type="Proteomes" id="UP000461730">
    <property type="component" value="Unassembled WGS sequence"/>
</dbReference>
<evidence type="ECO:0000313" key="6">
    <source>
        <dbReference type="EMBL" id="MVT10880.1"/>
    </source>
</evidence>
<feature type="transmembrane region" description="Helical" evidence="4">
    <location>
        <begin position="334"/>
        <end position="352"/>
    </location>
</feature>
<gene>
    <name evidence="6" type="ORF">GO493_21585</name>
</gene>
<dbReference type="RefSeq" id="WP_157308312.1">
    <property type="nucleotide sequence ID" value="NZ_WRXN01000010.1"/>
</dbReference>
<proteinExistence type="predicted"/>
<evidence type="ECO:0000256" key="2">
    <source>
        <dbReference type="ARBA" id="ARBA00022989"/>
    </source>
</evidence>
<feature type="transmembrane region" description="Helical" evidence="4">
    <location>
        <begin position="130"/>
        <end position="152"/>
    </location>
</feature>
<comment type="caution">
    <text evidence="6">The sequence shown here is derived from an EMBL/GenBank/DDBJ whole genome shotgun (WGS) entry which is preliminary data.</text>
</comment>
<accession>A0A7K1U9B9</accession>
<feature type="transmembrane region" description="Helical" evidence="4">
    <location>
        <begin position="298"/>
        <end position="322"/>
    </location>
</feature>
<feature type="transmembrane region" description="Helical" evidence="4">
    <location>
        <begin position="74"/>
        <end position="97"/>
    </location>
</feature>
<evidence type="ECO:0000256" key="3">
    <source>
        <dbReference type="ARBA" id="ARBA00023136"/>
    </source>
</evidence>
<dbReference type="PROSITE" id="PS50850">
    <property type="entry name" value="MFS"/>
    <property type="match status" value="1"/>
</dbReference>
<evidence type="ECO:0000256" key="4">
    <source>
        <dbReference type="SAM" id="Phobius"/>
    </source>
</evidence>
<protein>
    <submittedName>
        <fullName evidence="6">MFS transporter</fullName>
    </submittedName>
</protein>
<dbReference type="InterPro" id="IPR036259">
    <property type="entry name" value="MFS_trans_sf"/>
</dbReference>
<evidence type="ECO:0000313" key="7">
    <source>
        <dbReference type="Proteomes" id="UP000461730"/>
    </source>
</evidence>
<keyword evidence="3 4" id="KW-0472">Membrane</keyword>
<feature type="transmembrane region" description="Helical" evidence="4">
    <location>
        <begin position="7"/>
        <end position="25"/>
    </location>
</feature>
<dbReference type="AlphaFoldDB" id="A0A7K1U9B9"/>